<dbReference type="Proteomes" id="UP000594342">
    <property type="component" value="Unassembled WGS sequence"/>
</dbReference>
<evidence type="ECO:0000313" key="1">
    <source>
        <dbReference type="EMBL" id="VBB18668.1"/>
    </source>
</evidence>
<reference evidence="1 2" key="1">
    <citation type="submission" date="2018-10" db="EMBL/GenBank/DDBJ databases">
        <authorList>
            <consortium name="IHU Genomes"/>
        </authorList>
    </citation>
    <scope>NUCLEOTIDE SEQUENCE [LARGE SCALE GENOMIC DNA]</scope>
    <source>
        <strain evidence="1 2">A1</strain>
    </source>
</reference>
<keyword evidence="2" id="KW-1185">Reference proteome</keyword>
<proteinExistence type="predicted"/>
<organism evidence="1 2">
    <name type="scientific">Yasminevirus sp. GU-2018</name>
    <dbReference type="NCBI Taxonomy" id="2420051"/>
    <lineage>
        <taxon>Viruses</taxon>
        <taxon>Varidnaviria</taxon>
        <taxon>Bamfordvirae</taxon>
        <taxon>Nucleocytoviricota</taxon>
        <taxon>Megaviricetes</taxon>
        <taxon>Imitervirales</taxon>
        <taxon>Mimiviridae</taxon>
        <taxon>Klosneuvirinae</taxon>
        <taxon>Yasminevirus</taxon>
        <taxon>Yasminevirus saudimassiliense</taxon>
    </lineage>
</organism>
<accession>A0A5K0U9H9</accession>
<comment type="caution">
    <text evidence="1">The sequence shown here is derived from an EMBL/GenBank/DDBJ whole genome shotgun (WGS) entry which is preliminary data.</text>
</comment>
<dbReference type="EMBL" id="UPSH01000001">
    <property type="protein sequence ID" value="VBB18668.1"/>
    <property type="molecule type" value="Genomic_DNA"/>
</dbReference>
<name>A0A5K0U9H9_9VIRU</name>
<gene>
    <name evidence="1" type="ORF">YASMINEVIRUS_1199</name>
</gene>
<sequence length="148" mass="17044">MMNVLYHGSAKHLTVLEPRPSRVIDNEKAVFATDSKDLAVVFIPRWSDCDMDLGYHNNILYCSEQYPNAFDKLKGISGFIYQVDKSLFTSDKRLGMQHHEFICKTPVTILSEEKIDDVFSYLMKSSICMITYDQKLDAMEAYGLIKQK</sequence>
<protein>
    <submittedName>
        <fullName evidence="1">Uncharacterized protein</fullName>
    </submittedName>
</protein>
<evidence type="ECO:0000313" key="2">
    <source>
        <dbReference type="Proteomes" id="UP000594342"/>
    </source>
</evidence>